<dbReference type="AlphaFoldDB" id="A0AAD5UKI3"/>
<keyword evidence="3" id="KW-0411">Iron-sulfur</keyword>
<accession>A0AAD5UKI3</accession>
<sequence>MTKHNVNTVNSIDEFQKLDKSGVSIINFYASFHEPCLHMNTVFEETSRNFPKLSYFLVDAEQVEELAMDFEIETVPTFVFLKDGKEIERIEGSNAPQLSFLASKYQNSSFTTAPVVLDLKDKLKTLTTSHPLFMKGVPSQPRCGFSRQTVELLNGLNIEYGSFDILADESVRQGLKEYSDWPTFPQIYVNGEFVGGLDILKEMIASGEFQKLLPEEEDLNTRLKKLINRHKMMLFMKGDPSTPKCGFSRVLVGILQDQGCEFDTFDILQDEEVRQGLKEYSDWPTFPQLYINGELIGGLDIVKELINNGEFKDLIPK</sequence>
<organism evidence="5 6">
    <name type="scientific">Boothiomyces macroporosus</name>
    <dbReference type="NCBI Taxonomy" id="261099"/>
    <lineage>
        <taxon>Eukaryota</taxon>
        <taxon>Fungi</taxon>
        <taxon>Fungi incertae sedis</taxon>
        <taxon>Chytridiomycota</taxon>
        <taxon>Chytridiomycota incertae sedis</taxon>
        <taxon>Chytridiomycetes</taxon>
        <taxon>Rhizophydiales</taxon>
        <taxon>Terramycetaceae</taxon>
        <taxon>Boothiomyces</taxon>
    </lineage>
</organism>
<dbReference type="InterPro" id="IPR036249">
    <property type="entry name" value="Thioredoxin-like_sf"/>
</dbReference>
<name>A0AAD5UKI3_9FUNG</name>
<keyword evidence="2" id="KW-0408">Iron</keyword>
<dbReference type="GO" id="GO:0046872">
    <property type="term" value="F:metal ion binding"/>
    <property type="evidence" value="ECO:0007669"/>
    <property type="project" value="UniProtKB-KW"/>
</dbReference>
<evidence type="ECO:0000256" key="1">
    <source>
        <dbReference type="ARBA" id="ARBA00022723"/>
    </source>
</evidence>
<dbReference type="GO" id="GO:0005634">
    <property type="term" value="C:nucleus"/>
    <property type="evidence" value="ECO:0007669"/>
    <property type="project" value="TreeGrafter"/>
</dbReference>
<proteinExistence type="predicted"/>
<dbReference type="GO" id="GO:0051537">
    <property type="term" value="F:2 iron, 2 sulfur cluster binding"/>
    <property type="evidence" value="ECO:0007669"/>
    <property type="project" value="TreeGrafter"/>
</dbReference>
<dbReference type="Proteomes" id="UP001210925">
    <property type="component" value="Unassembled WGS sequence"/>
</dbReference>
<feature type="domain" description="Thioredoxin" evidence="4">
    <location>
        <begin position="1"/>
        <end position="107"/>
    </location>
</feature>
<dbReference type="SUPFAM" id="SSF52833">
    <property type="entry name" value="Thioredoxin-like"/>
    <property type="match status" value="3"/>
</dbReference>
<dbReference type="FunFam" id="3.40.30.10:FF:000012">
    <property type="entry name" value="Monothiol glutaredoxin"/>
    <property type="match status" value="2"/>
</dbReference>
<dbReference type="PANTHER" id="PTHR10293">
    <property type="entry name" value="GLUTAREDOXIN FAMILY MEMBER"/>
    <property type="match status" value="1"/>
</dbReference>
<evidence type="ECO:0000256" key="3">
    <source>
        <dbReference type="ARBA" id="ARBA00023014"/>
    </source>
</evidence>
<dbReference type="PANTHER" id="PTHR10293:SF73">
    <property type="entry name" value="GLUTAREDOXIN-3"/>
    <property type="match status" value="1"/>
</dbReference>
<dbReference type="PROSITE" id="PS51354">
    <property type="entry name" value="GLUTAREDOXIN_2"/>
    <property type="match status" value="2"/>
</dbReference>
<protein>
    <submittedName>
        <fullName evidence="5">Glutaredoxin 3</fullName>
    </submittedName>
</protein>
<dbReference type="GO" id="GO:0005829">
    <property type="term" value="C:cytosol"/>
    <property type="evidence" value="ECO:0007669"/>
    <property type="project" value="TreeGrafter"/>
</dbReference>
<comment type="caution">
    <text evidence="5">The sequence shown here is derived from an EMBL/GenBank/DDBJ whole genome shotgun (WGS) entry which is preliminary data.</text>
</comment>
<gene>
    <name evidence="5" type="primary">GLRX3</name>
    <name evidence="5" type="ORF">HK103_003554</name>
</gene>
<dbReference type="InterPro" id="IPR013766">
    <property type="entry name" value="Thioredoxin_domain"/>
</dbReference>
<dbReference type="EMBL" id="JADGKB010000027">
    <property type="protein sequence ID" value="KAJ3258432.1"/>
    <property type="molecule type" value="Genomic_DNA"/>
</dbReference>
<dbReference type="Pfam" id="PF00462">
    <property type="entry name" value="Glutaredoxin"/>
    <property type="match status" value="2"/>
</dbReference>
<dbReference type="InterPro" id="IPR033658">
    <property type="entry name" value="GRX_PICOT-like"/>
</dbReference>
<dbReference type="PROSITE" id="PS51352">
    <property type="entry name" value="THIOREDOXIN_2"/>
    <property type="match status" value="1"/>
</dbReference>
<dbReference type="InterPro" id="IPR002109">
    <property type="entry name" value="Glutaredoxin"/>
</dbReference>
<keyword evidence="6" id="KW-1185">Reference proteome</keyword>
<dbReference type="InterPro" id="IPR004480">
    <property type="entry name" value="Monothiol_GRX-rel"/>
</dbReference>
<dbReference type="NCBIfam" id="TIGR00365">
    <property type="entry name" value="Grx4 family monothiol glutaredoxin"/>
    <property type="match status" value="1"/>
</dbReference>
<dbReference type="GO" id="GO:0006879">
    <property type="term" value="P:intracellular iron ion homeostasis"/>
    <property type="evidence" value="ECO:0007669"/>
    <property type="project" value="TreeGrafter"/>
</dbReference>
<evidence type="ECO:0000313" key="5">
    <source>
        <dbReference type="EMBL" id="KAJ3258432.1"/>
    </source>
</evidence>
<dbReference type="Gene3D" id="3.40.30.10">
    <property type="entry name" value="Glutaredoxin"/>
    <property type="match status" value="3"/>
</dbReference>
<dbReference type="CDD" id="cd03028">
    <property type="entry name" value="GRX_PICOT_like"/>
    <property type="match status" value="2"/>
</dbReference>
<evidence type="ECO:0000259" key="4">
    <source>
        <dbReference type="PROSITE" id="PS51352"/>
    </source>
</evidence>
<evidence type="ECO:0000256" key="2">
    <source>
        <dbReference type="ARBA" id="ARBA00023004"/>
    </source>
</evidence>
<dbReference type="Pfam" id="PF00085">
    <property type="entry name" value="Thioredoxin"/>
    <property type="match status" value="1"/>
</dbReference>
<reference evidence="5" key="1">
    <citation type="submission" date="2020-05" db="EMBL/GenBank/DDBJ databases">
        <title>Phylogenomic resolution of chytrid fungi.</title>
        <authorList>
            <person name="Stajich J.E."/>
            <person name="Amses K."/>
            <person name="Simmons R."/>
            <person name="Seto K."/>
            <person name="Myers J."/>
            <person name="Bonds A."/>
            <person name="Quandt C.A."/>
            <person name="Barry K."/>
            <person name="Liu P."/>
            <person name="Grigoriev I."/>
            <person name="Longcore J.E."/>
            <person name="James T.Y."/>
        </authorList>
    </citation>
    <scope>NUCLEOTIDE SEQUENCE</scope>
    <source>
        <strain evidence="5">PLAUS21</strain>
    </source>
</reference>
<dbReference type="GO" id="GO:0015036">
    <property type="term" value="F:disulfide oxidoreductase activity"/>
    <property type="evidence" value="ECO:0007669"/>
    <property type="project" value="UniProtKB-ARBA"/>
</dbReference>
<evidence type="ECO:0000313" key="6">
    <source>
        <dbReference type="Proteomes" id="UP001210925"/>
    </source>
</evidence>
<keyword evidence="1" id="KW-0479">Metal-binding</keyword>